<dbReference type="SUPFAM" id="SSF55874">
    <property type="entry name" value="ATPase domain of HSP90 chaperone/DNA topoisomerase II/histidine kinase"/>
    <property type="match status" value="1"/>
</dbReference>
<keyword evidence="5" id="KW-0175">Coiled coil</keyword>
<gene>
    <name evidence="9" type="ORF">ACE1CI_02345</name>
</gene>
<feature type="domain" description="Response regulatory" evidence="6">
    <location>
        <begin position="12"/>
        <end position="128"/>
    </location>
</feature>
<keyword evidence="4" id="KW-0597">Phosphoprotein</keyword>
<accession>A0ABV4XK14</accession>
<feature type="domain" description="PAS" evidence="7">
    <location>
        <begin position="289"/>
        <end position="348"/>
    </location>
</feature>
<dbReference type="Pfam" id="PF13188">
    <property type="entry name" value="PAS_8"/>
    <property type="match status" value="1"/>
</dbReference>
<dbReference type="SMART" id="SM00091">
    <property type="entry name" value="PAS"/>
    <property type="match status" value="2"/>
</dbReference>
<dbReference type="InterPro" id="IPR001610">
    <property type="entry name" value="PAC"/>
</dbReference>
<dbReference type="InterPro" id="IPR003594">
    <property type="entry name" value="HATPase_dom"/>
</dbReference>
<dbReference type="CDD" id="cd19920">
    <property type="entry name" value="REC_PA4781-like"/>
    <property type="match status" value="1"/>
</dbReference>
<sequence length="615" mass="69888">MNQDLNAPQINSILIVDDTPENLNLLSGMLSGAGYKVHLAPSGKIALKFIETNKPDLILLDIMMPQIDGYEICKQLKSSPVTQDIPVIFLSALQEVFDKVKAFSLGAVDYITKPFECQEVLARIENQLRLRRLTKQLSEQNDRLSQEIQQRKQIEEELRRSEEQRRLTLDLTHIGTWQWHVPTDKADWNDNMYRLLGLAPGEVESSRLAWRSRIHPEDLERVHQAVMHALTTHTDHEVEYRVVYPDGSVHWLLSRGRGIYNEAGQPVRMTGVVLDICLRKIAEEILKEQKELLQTIFDHVPVMIALFDSPKNDGTLSLQWINQAWEKLLGWTIEELINKEKEVFVEFYPNPVCRQIFLDQMLRANSEWRDFKIKIRDGSMLDTSWAFIRLSNSQIIAIGQDIRERKQAEEASILEERNRMAREIHDSLAQAFTGIIIQLGAASRVMGGVSEEAIAHINTVRDLARYGLAEARRSVAALRPQLLEEGDLGCALSRLATQMSSNTNTQILFEVIGTAYSLPPEVEHNLLRIGQEALTNAFKYAYASEIKIELVYETEQFLLRVRDNGQGFDSASVTGGFGLLGMTERASRMGAQLTIQSQPRQGTSVEVSFIRGQQT</sequence>
<dbReference type="SMART" id="SM00387">
    <property type="entry name" value="HATPase_c"/>
    <property type="match status" value="1"/>
</dbReference>
<dbReference type="PANTHER" id="PTHR24421">
    <property type="entry name" value="NITRATE/NITRITE SENSOR PROTEIN NARX-RELATED"/>
    <property type="match status" value="1"/>
</dbReference>
<dbReference type="InterPro" id="IPR000014">
    <property type="entry name" value="PAS"/>
</dbReference>
<dbReference type="SMART" id="SM00086">
    <property type="entry name" value="PAC"/>
    <property type="match status" value="2"/>
</dbReference>
<dbReference type="Gene3D" id="3.30.450.20">
    <property type="entry name" value="PAS domain"/>
    <property type="match status" value="2"/>
</dbReference>
<dbReference type="PROSITE" id="PS50113">
    <property type="entry name" value="PAC"/>
    <property type="match status" value="1"/>
</dbReference>
<dbReference type="Gene3D" id="3.40.50.2300">
    <property type="match status" value="1"/>
</dbReference>
<dbReference type="PROSITE" id="PS50110">
    <property type="entry name" value="RESPONSE_REGULATORY"/>
    <property type="match status" value="1"/>
</dbReference>
<dbReference type="Gene3D" id="2.10.70.100">
    <property type="match status" value="1"/>
</dbReference>
<evidence type="ECO:0000256" key="5">
    <source>
        <dbReference type="SAM" id="Coils"/>
    </source>
</evidence>
<dbReference type="Gene3D" id="3.30.565.10">
    <property type="entry name" value="Histidine kinase-like ATPase, C-terminal domain"/>
    <property type="match status" value="1"/>
</dbReference>
<dbReference type="InterPro" id="IPR011006">
    <property type="entry name" value="CheY-like_superfamily"/>
</dbReference>
<evidence type="ECO:0000256" key="1">
    <source>
        <dbReference type="ARBA" id="ARBA00022679"/>
    </source>
</evidence>
<evidence type="ECO:0000313" key="9">
    <source>
        <dbReference type="EMBL" id="MFB2891762.1"/>
    </source>
</evidence>
<dbReference type="InterPro" id="IPR001789">
    <property type="entry name" value="Sig_transdc_resp-reg_receiver"/>
</dbReference>
<feature type="modified residue" description="4-aspartylphosphate" evidence="4">
    <location>
        <position position="61"/>
    </location>
</feature>
<dbReference type="InterPro" id="IPR011712">
    <property type="entry name" value="Sig_transdc_His_kin_sub3_dim/P"/>
</dbReference>
<evidence type="ECO:0000259" key="8">
    <source>
        <dbReference type="PROSITE" id="PS50113"/>
    </source>
</evidence>
<keyword evidence="1" id="KW-0808">Transferase</keyword>
<feature type="coiled-coil region" evidence="5">
    <location>
        <begin position="130"/>
        <end position="171"/>
    </location>
</feature>
<protein>
    <submittedName>
        <fullName evidence="9">Response regulator</fullName>
    </submittedName>
</protein>
<dbReference type="CDD" id="cd16917">
    <property type="entry name" value="HATPase_UhpB-NarQ-NarX-like"/>
    <property type="match status" value="1"/>
</dbReference>
<evidence type="ECO:0000256" key="3">
    <source>
        <dbReference type="ARBA" id="ARBA00023012"/>
    </source>
</evidence>
<dbReference type="Gene3D" id="1.20.5.1930">
    <property type="match status" value="1"/>
</dbReference>
<dbReference type="PANTHER" id="PTHR24421:SF62">
    <property type="entry name" value="SENSORY TRANSDUCTION HISTIDINE KINASE"/>
    <property type="match status" value="1"/>
</dbReference>
<reference evidence="9 10" key="1">
    <citation type="submission" date="2024-09" db="EMBL/GenBank/DDBJ databases">
        <title>Floridaenema gen nov. (Aerosakkonemataceae, Aerosakkonematales ord. nov., Cyanobacteria) from benthic tropical and subtropical fresh waters, with the description of four new species.</title>
        <authorList>
            <person name="Moretto J.A."/>
            <person name="Berthold D.E."/>
            <person name="Lefler F.W."/>
            <person name="Huang I.-S."/>
            <person name="Laughinghouse H. IV."/>
        </authorList>
    </citation>
    <scope>NUCLEOTIDE SEQUENCE [LARGE SCALE GENOMIC DNA]</scope>
    <source>
        <strain evidence="9 10">BLCC-F50</strain>
    </source>
</reference>
<dbReference type="Pfam" id="PF08447">
    <property type="entry name" value="PAS_3"/>
    <property type="match status" value="1"/>
</dbReference>
<organism evidence="9 10">
    <name type="scientific">Floridaenema flaviceps BLCC-F50</name>
    <dbReference type="NCBI Taxonomy" id="3153642"/>
    <lineage>
        <taxon>Bacteria</taxon>
        <taxon>Bacillati</taxon>
        <taxon>Cyanobacteriota</taxon>
        <taxon>Cyanophyceae</taxon>
        <taxon>Oscillatoriophycideae</taxon>
        <taxon>Aerosakkonematales</taxon>
        <taxon>Aerosakkonemataceae</taxon>
        <taxon>Floridanema</taxon>
        <taxon>Floridanema flaviceps</taxon>
    </lineage>
</organism>
<proteinExistence type="predicted"/>
<dbReference type="Pfam" id="PF07730">
    <property type="entry name" value="HisKA_3"/>
    <property type="match status" value="1"/>
</dbReference>
<dbReference type="InterPro" id="IPR050482">
    <property type="entry name" value="Sensor_HK_TwoCompSys"/>
</dbReference>
<dbReference type="NCBIfam" id="TIGR00229">
    <property type="entry name" value="sensory_box"/>
    <property type="match status" value="2"/>
</dbReference>
<keyword evidence="3" id="KW-0902">Two-component regulatory system</keyword>
<dbReference type="SUPFAM" id="SSF55785">
    <property type="entry name" value="PYP-like sensor domain (PAS domain)"/>
    <property type="match status" value="2"/>
</dbReference>
<dbReference type="Proteomes" id="UP001576784">
    <property type="component" value="Unassembled WGS sequence"/>
</dbReference>
<dbReference type="Pfam" id="PF00072">
    <property type="entry name" value="Response_reg"/>
    <property type="match status" value="1"/>
</dbReference>
<evidence type="ECO:0000259" key="7">
    <source>
        <dbReference type="PROSITE" id="PS50112"/>
    </source>
</evidence>
<dbReference type="SUPFAM" id="SSF52172">
    <property type="entry name" value="CheY-like"/>
    <property type="match status" value="1"/>
</dbReference>
<dbReference type="InterPro" id="IPR013655">
    <property type="entry name" value="PAS_fold_3"/>
</dbReference>
<dbReference type="InterPro" id="IPR000700">
    <property type="entry name" value="PAS-assoc_C"/>
</dbReference>
<dbReference type="InterPro" id="IPR035965">
    <property type="entry name" value="PAS-like_dom_sf"/>
</dbReference>
<name>A0ABV4XK14_9CYAN</name>
<evidence type="ECO:0000259" key="6">
    <source>
        <dbReference type="PROSITE" id="PS50110"/>
    </source>
</evidence>
<dbReference type="PROSITE" id="PS50112">
    <property type="entry name" value="PAS"/>
    <property type="match status" value="2"/>
</dbReference>
<feature type="domain" description="PAS" evidence="7">
    <location>
        <begin position="188"/>
        <end position="233"/>
    </location>
</feature>
<keyword evidence="2" id="KW-0418">Kinase</keyword>
<dbReference type="SMART" id="SM00448">
    <property type="entry name" value="REC"/>
    <property type="match status" value="1"/>
</dbReference>
<evidence type="ECO:0000313" key="10">
    <source>
        <dbReference type="Proteomes" id="UP001576784"/>
    </source>
</evidence>
<dbReference type="EMBL" id="JBHFNR010000016">
    <property type="protein sequence ID" value="MFB2891762.1"/>
    <property type="molecule type" value="Genomic_DNA"/>
</dbReference>
<feature type="domain" description="PAC" evidence="8">
    <location>
        <begin position="236"/>
        <end position="288"/>
    </location>
</feature>
<dbReference type="CDD" id="cd00130">
    <property type="entry name" value="PAS"/>
    <property type="match status" value="1"/>
</dbReference>
<evidence type="ECO:0000256" key="2">
    <source>
        <dbReference type="ARBA" id="ARBA00022777"/>
    </source>
</evidence>
<dbReference type="Pfam" id="PF02518">
    <property type="entry name" value="HATPase_c"/>
    <property type="match status" value="1"/>
</dbReference>
<comment type="caution">
    <text evidence="9">The sequence shown here is derived from an EMBL/GenBank/DDBJ whole genome shotgun (WGS) entry which is preliminary data.</text>
</comment>
<dbReference type="RefSeq" id="WP_413261438.1">
    <property type="nucleotide sequence ID" value="NZ_JBHFNR010000016.1"/>
</dbReference>
<evidence type="ECO:0000256" key="4">
    <source>
        <dbReference type="PROSITE-ProRule" id="PRU00169"/>
    </source>
</evidence>
<dbReference type="InterPro" id="IPR036890">
    <property type="entry name" value="HATPase_C_sf"/>
</dbReference>
<keyword evidence="10" id="KW-1185">Reference proteome</keyword>